<dbReference type="Gene3D" id="2.120.10.30">
    <property type="entry name" value="TolB, C-terminal domain"/>
    <property type="match status" value="1"/>
</dbReference>
<dbReference type="STRING" id="1300342.I596_3456"/>
<evidence type="ECO:0000313" key="3">
    <source>
        <dbReference type="Proteomes" id="UP000076830"/>
    </source>
</evidence>
<dbReference type="InterPro" id="IPR011042">
    <property type="entry name" value="6-blade_b-propeller_TolB-like"/>
</dbReference>
<proteinExistence type="predicted"/>
<dbReference type="Pfam" id="PF07995">
    <property type="entry name" value="GSDH"/>
    <property type="match status" value="1"/>
</dbReference>
<dbReference type="AlphaFoldDB" id="A0A160DXZ3"/>
<dbReference type="SUPFAM" id="SSF50952">
    <property type="entry name" value="Soluble quinoprotein glucose dehydrogenase"/>
    <property type="match status" value="1"/>
</dbReference>
<evidence type="ECO:0000313" key="2">
    <source>
        <dbReference type="EMBL" id="ANB19444.1"/>
    </source>
</evidence>
<dbReference type="InterPro" id="IPR012938">
    <property type="entry name" value="Glc/Sorbosone_DH"/>
</dbReference>
<reference evidence="2 3" key="1">
    <citation type="submission" date="2016-04" db="EMBL/GenBank/DDBJ databases">
        <title>Complete genome sequence of Dokdonella koreensis DS-123T.</title>
        <authorList>
            <person name="Kim J.F."/>
            <person name="Lee H."/>
            <person name="Kwak M.-J."/>
        </authorList>
    </citation>
    <scope>NUCLEOTIDE SEQUENCE [LARGE SCALE GENOMIC DNA]</scope>
    <source>
        <strain evidence="2 3">DS-123</strain>
    </source>
</reference>
<dbReference type="EMBL" id="CP015249">
    <property type="protein sequence ID" value="ANB19444.1"/>
    <property type="molecule type" value="Genomic_DNA"/>
</dbReference>
<sequence>MAVRSRGWGRIVLGIGLAWATAGQAQLPSDLALVPVVTSGLVNPTAIASPRDGSGRMFILERSGRIRVLNAAGTLLSTPYYTRDVNTGDVEQGLLGIAFDPSFASNGTLYIVYGGTPAEQRGLILRRLVASDPAANVFSGSQAQVLRVPELSYNHNGGDIHFGTDGHLYWSIGSGGGEPADHAHAQALGDLRGKILRLDVRNPTGSASAGMCGATQGQSAQYSIPAGNPFTGTGQCREVWLYGLRNPWRFSIDRATGDLWIGDVGVNREEIDRYVAGGNRNFGYPRCQASQYYPPTGSNDCPAATGTAPPLFEYPGGQNLRCAVTGGLRYRGSIAGLRGIYVFGDSCSSEILLGTQAGSGSWSYAPFPSGIPVGYGTVAAFGEGENGRLYVVDHQDGRIFRLYSSQENEDVVFISGFE</sequence>
<organism evidence="2 3">
    <name type="scientific">Dokdonella koreensis DS-123</name>
    <dbReference type="NCBI Taxonomy" id="1300342"/>
    <lineage>
        <taxon>Bacteria</taxon>
        <taxon>Pseudomonadati</taxon>
        <taxon>Pseudomonadota</taxon>
        <taxon>Gammaproteobacteria</taxon>
        <taxon>Lysobacterales</taxon>
        <taxon>Rhodanobacteraceae</taxon>
        <taxon>Dokdonella</taxon>
    </lineage>
</organism>
<name>A0A160DXZ3_9GAMM</name>
<keyword evidence="2" id="KW-0449">Lipoprotein</keyword>
<dbReference type="RefSeq" id="WP_067650323.1">
    <property type="nucleotide sequence ID" value="NZ_CP015249.1"/>
</dbReference>
<feature type="domain" description="Glucose/Sorbosone dehydrogenase" evidence="1">
    <location>
        <begin position="43"/>
        <end position="333"/>
    </location>
</feature>
<gene>
    <name evidence="2" type="ORF">I596_3456</name>
</gene>
<dbReference type="PANTHER" id="PTHR19328">
    <property type="entry name" value="HEDGEHOG-INTERACTING PROTEIN"/>
    <property type="match status" value="1"/>
</dbReference>
<dbReference type="OrthoDB" id="338827at2"/>
<protein>
    <submittedName>
        <fullName evidence="2">Glucose/sorbosone dehydrogenase-like lipoprotein</fullName>
    </submittedName>
</protein>
<dbReference type="KEGG" id="dko:I596_3456"/>
<keyword evidence="3" id="KW-1185">Reference proteome</keyword>
<dbReference type="Proteomes" id="UP000076830">
    <property type="component" value="Chromosome"/>
</dbReference>
<evidence type="ECO:0000259" key="1">
    <source>
        <dbReference type="Pfam" id="PF07995"/>
    </source>
</evidence>
<dbReference type="PANTHER" id="PTHR19328:SF75">
    <property type="entry name" value="ALDOSE SUGAR DEHYDROGENASE YLII"/>
    <property type="match status" value="1"/>
</dbReference>
<dbReference type="InterPro" id="IPR011041">
    <property type="entry name" value="Quinoprot_gluc/sorb_DH_b-prop"/>
</dbReference>
<dbReference type="PATRIC" id="fig|1300342.3.peg.3375"/>
<accession>A0A160DXZ3</accession>